<dbReference type="NCBIfam" id="TIGR00199">
    <property type="entry name" value="PncC_domain"/>
    <property type="match status" value="1"/>
</dbReference>
<feature type="domain" description="MoaB/Mog" evidence="2">
    <location>
        <begin position="4"/>
        <end position="172"/>
    </location>
</feature>
<dbReference type="InterPro" id="IPR001453">
    <property type="entry name" value="MoaB/Mog_dom"/>
</dbReference>
<dbReference type="Gene3D" id="3.30.70.2860">
    <property type="match status" value="1"/>
</dbReference>
<dbReference type="InterPro" id="IPR008136">
    <property type="entry name" value="CinA_C"/>
</dbReference>
<dbReference type="SUPFAM" id="SSF142433">
    <property type="entry name" value="CinA-like"/>
    <property type="match status" value="1"/>
</dbReference>
<comment type="caution">
    <text evidence="3">The sequence shown here is derived from an EMBL/GenBank/DDBJ whole genome shotgun (WGS) entry which is preliminary data.</text>
</comment>
<proteinExistence type="inferred from homology"/>
<dbReference type="NCBIfam" id="TIGR00200">
    <property type="entry name" value="cinA_nterm"/>
    <property type="match status" value="1"/>
</dbReference>
<dbReference type="InterPro" id="IPR008135">
    <property type="entry name" value="Competence-induced_CinA"/>
</dbReference>
<dbReference type="InterPro" id="IPR050101">
    <property type="entry name" value="CinA"/>
</dbReference>
<keyword evidence="4" id="KW-1185">Reference proteome</keyword>
<dbReference type="Pfam" id="PF02464">
    <property type="entry name" value="CinA"/>
    <property type="match status" value="1"/>
</dbReference>
<dbReference type="NCBIfam" id="TIGR00177">
    <property type="entry name" value="molyb_syn"/>
    <property type="match status" value="1"/>
</dbReference>
<evidence type="ECO:0000313" key="4">
    <source>
        <dbReference type="Proteomes" id="UP000070138"/>
    </source>
</evidence>
<reference evidence="4" key="1">
    <citation type="submission" date="2014-10" db="EMBL/GenBank/DDBJ databases">
        <title>Genome sequencing of Vitellibacter sp. D-24.</title>
        <authorList>
            <person name="Thevarajoo S."/>
            <person name="Selvaratnam C."/>
            <person name="Goh K.M."/>
            <person name="Chong C.S."/>
        </authorList>
    </citation>
    <scope>NUCLEOTIDE SEQUENCE [LARGE SCALE GENOMIC DNA]</scope>
    <source>
        <strain evidence="4">D-24</strain>
    </source>
</reference>
<dbReference type="Pfam" id="PF18146">
    <property type="entry name" value="CinA_KH"/>
    <property type="match status" value="1"/>
</dbReference>
<dbReference type="NCBIfam" id="NF001813">
    <property type="entry name" value="PRK00549.1"/>
    <property type="match status" value="1"/>
</dbReference>
<comment type="similarity">
    <text evidence="1">Belongs to the CinA family.</text>
</comment>
<dbReference type="HAMAP" id="MF_00226_B">
    <property type="entry name" value="CinA_B"/>
    <property type="match status" value="1"/>
</dbReference>
<dbReference type="Gene3D" id="3.90.950.20">
    <property type="entry name" value="CinA-like"/>
    <property type="match status" value="1"/>
</dbReference>
<dbReference type="PIRSF" id="PIRSF006728">
    <property type="entry name" value="CinA"/>
    <property type="match status" value="1"/>
</dbReference>
<gene>
    <name evidence="3" type="ORF">LS48_14315</name>
</gene>
<dbReference type="PANTHER" id="PTHR13939:SF0">
    <property type="entry name" value="NMN AMIDOHYDROLASE-LIKE PROTEIN YFAY"/>
    <property type="match status" value="1"/>
</dbReference>
<dbReference type="Proteomes" id="UP000070138">
    <property type="component" value="Unassembled WGS sequence"/>
</dbReference>
<dbReference type="SUPFAM" id="SSF53218">
    <property type="entry name" value="Molybdenum cofactor biosynthesis proteins"/>
    <property type="match status" value="1"/>
</dbReference>
<dbReference type="SMART" id="SM00852">
    <property type="entry name" value="MoCF_biosynth"/>
    <property type="match status" value="1"/>
</dbReference>
<dbReference type="STRING" id="1548749.LS48_14315"/>
<dbReference type="InterPro" id="IPR036425">
    <property type="entry name" value="MoaB/Mog-like_dom_sf"/>
</dbReference>
<dbReference type="InterPro" id="IPR041424">
    <property type="entry name" value="CinA_KH"/>
</dbReference>
<dbReference type="RefSeq" id="WP_062623174.1">
    <property type="nucleotide sequence ID" value="NZ_JRWG01000015.1"/>
</dbReference>
<sequence>MLAEIITIGDEILIGQIVDTNSAYISKELNKVGVKVYQITSVQDDRKHILQAFEDAKKHADLVIITGGLGPTKDDVTKQTFCDFFGDTLVEDPAVIDNVKELFKKYQLNKPLPANFRQAMVPSKATILMNQYGTAPGMWMDMDEVVFVSLPGVPYEMKHLLQEEVLPRVIKRFNRPHIYHKTLITYGLGESAIAERIADWENELPEDIKLAYLPSLGKVRLRLSATGKDKKALEKSVDSQMEILEEMLSDIAVGFEGETSIAELIGKILTEKGMTYSVAESCTGGRIASEITQYAGASSAFMGGIIPYDTGLKTKILGVPKNIIEQYNVVSIPVAEEMAKRCCKLFESDYSIATTGIAGPTKGDGEDEVGTVCIAIGTPNGVVSEKFSFGNDRYRVIEKAANKALEMLLKEISKN</sequence>
<evidence type="ECO:0000313" key="3">
    <source>
        <dbReference type="EMBL" id="KXN97888.1"/>
    </source>
</evidence>
<dbReference type="Gene3D" id="3.40.980.10">
    <property type="entry name" value="MoaB/Mog-like domain"/>
    <property type="match status" value="1"/>
</dbReference>
<evidence type="ECO:0000259" key="2">
    <source>
        <dbReference type="SMART" id="SM00852"/>
    </source>
</evidence>
<dbReference type="PANTHER" id="PTHR13939">
    <property type="entry name" value="NICOTINAMIDE-NUCLEOTIDE AMIDOHYDROLASE PNCC"/>
    <property type="match status" value="1"/>
</dbReference>
<name>A0A137REG4_9FLAO</name>
<dbReference type="PATRIC" id="fig|1548749.3.peg.2988"/>
<protein>
    <recommendedName>
        <fullName evidence="1">CinA-like protein</fullName>
    </recommendedName>
</protein>
<dbReference type="OrthoDB" id="9801454at2"/>
<dbReference type="EMBL" id="JRWG01000015">
    <property type="protein sequence ID" value="KXN97888.1"/>
    <property type="molecule type" value="Genomic_DNA"/>
</dbReference>
<dbReference type="InterPro" id="IPR036653">
    <property type="entry name" value="CinA-like_C"/>
</dbReference>
<dbReference type="CDD" id="cd00885">
    <property type="entry name" value="cinA"/>
    <property type="match status" value="1"/>
</dbReference>
<evidence type="ECO:0000256" key="1">
    <source>
        <dbReference type="HAMAP-Rule" id="MF_00226"/>
    </source>
</evidence>
<reference evidence="3 4" key="2">
    <citation type="journal article" date="2016" name="Int. J. Syst. Evol. Microbiol.">
        <title>Vitellibacter aquimaris sp. nov., a marine bacterium isolated from seawater.</title>
        <authorList>
            <person name="Thevarajoo S."/>
            <person name="Selvaratnam C."/>
            <person name="Goh K.M."/>
            <person name="Hong K.W."/>
            <person name="Chan X.Y."/>
            <person name="Chan K.G."/>
            <person name="Chong C.S."/>
        </authorList>
    </citation>
    <scope>NUCLEOTIDE SEQUENCE [LARGE SCALE GENOMIC DNA]</scope>
    <source>
        <strain evidence="3 4">D-24</strain>
    </source>
</reference>
<dbReference type="AlphaFoldDB" id="A0A137REG4"/>
<dbReference type="Pfam" id="PF00994">
    <property type="entry name" value="MoCF_biosynth"/>
    <property type="match status" value="1"/>
</dbReference>
<accession>A0A137REG4</accession>
<organism evidence="3 4">
    <name type="scientific">Aequorivita aquimaris</name>
    <dbReference type="NCBI Taxonomy" id="1548749"/>
    <lineage>
        <taxon>Bacteria</taxon>
        <taxon>Pseudomonadati</taxon>
        <taxon>Bacteroidota</taxon>
        <taxon>Flavobacteriia</taxon>
        <taxon>Flavobacteriales</taxon>
        <taxon>Flavobacteriaceae</taxon>
        <taxon>Aequorivita</taxon>
    </lineage>
</organism>